<dbReference type="AlphaFoldDB" id="A0A0F9FLV7"/>
<reference evidence="1" key="1">
    <citation type="journal article" date="2015" name="Nature">
        <title>Complex archaea that bridge the gap between prokaryotes and eukaryotes.</title>
        <authorList>
            <person name="Spang A."/>
            <person name="Saw J.H."/>
            <person name="Jorgensen S.L."/>
            <person name="Zaremba-Niedzwiedzka K."/>
            <person name="Martijn J."/>
            <person name="Lind A.E."/>
            <person name="van Eijk R."/>
            <person name="Schleper C."/>
            <person name="Guy L."/>
            <person name="Ettema T.J."/>
        </authorList>
    </citation>
    <scope>NUCLEOTIDE SEQUENCE</scope>
</reference>
<name>A0A0F9FLV7_9ZZZZ</name>
<comment type="caution">
    <text evidence="1">The sequence shown here is derived from an EMBL/GenBank/DDBJ whole genome shotgun (WGS) entry which is preliminary data.</text>
</comment>
<gene>
    <name evidence="1" type="ORF">LCGC14_2014220</name>
</gene>
<accession>A0A0F9FLV7</accession>
<sequence length="93" mass="10322">LLQDYGGGNEIRLIGLWFDGTWTNTSFTVKACTTLTGTFDPVTDSDGTALTITMASNTWVWLDPRMFAGLRYIQLVGSQEGGIRTLVLIKRIY</sequence>
<feature type="non-terminal residue" evidence="1">
    <location>
        <position position="1"/>
    </location>
</feature>
<proteinExistence type="predicted"/>
<organism evidence="1">
    <name type="scientific">marine sediment metagenome</name>
    <dbReference type="NCBI Taxonomy" id="412755"/>
    <lineage>
        <taxon>unclassified sequences</taxon>
        <taxon>metagenomes</taxon>
        <taxon>ecological metagenomes</taxon>
    </lineage>
</organism>
<evidence type="ECO:0000313" key="1">
    <source>
        <dbReference type="EMBL" id="KKL79501.1"/>
    </source>
</evidence>
<protein>
    <submittedName>
        <fullName evidence="1">Uncharacterized protein</fullName>
    </submittedName>
</protein>
<dbReference type="EMBL" id="LAZR01023151">
    <property type="protein sequence ID" value="KKL79501.1"/>
    <property type="molecule type" value="Genomic_DNA"/>
</dbReference>